<evidence type="ECO:0000313" key="1">
    <source>
        <dbReference type="EnsemblPlants" id="Zm00001eb411690_P001"/>
    </source>
</evidence>
<dbReference type="Proteomes" id="UP000007305">
    <property type="component" value="Chromosome 10"/>
</dbReference>
<sequence length="86" mass="9480">MLVTVIVSPKWWVGTGDYGSIGKPDEEGGVTGYLLLHHSDEHDEGEVAHSLHLLCHGGNATANHLCVSRRHTCLNYMDTLIMKIKI</sequence>
<name>A0A804RF40_MAIZE</name>
<evidence type="ECO:0000313" key="2">
    <source>
        <dbReference type="Proteomes" id="UP000007305"/>
    </source>
</evidence>
<dbReference type="AlphaFoldDB" id="A0A804RF40"/>
<dbReference type="Gramene" id="Zm00001eb411690_T001">
    <property type="protein sequence ID" value="Zm00001eb411690_P001"/>
    <property type="gene ID" value="Zm00001eb411690"/>
</dbReference>
<organism evidence="1 2">
    <name type="scientific">Zea mays</name>
    <name type="common">Maize</name>
    <dbReference type="NCBI Taxonomy" id="4577"/>
    <lineage>
        <taxon>Eukaryota</taxon>
        <taxon>Viridiplantae</taxon>
        <taxon>Streptophyta</taxon>
        <taxon>Embryophyta</taxon>
        <taxon>Tracheophyta</taxon>
        <taxon>Spermatophyta</taxon>
        <taxon>Magnoliopsida</taxon>
        <taxon>Liliopsida</taxon>
        <taxon>Poales</taxon>
        <taxon>Poaceae</taxon>
        <taxon>PACMAD clade</taxon>
        <taxon>Panicoideae</taxon>
        <taxon>Andropogonodae</taxon>
        <taxon>Andropogoneae</taxon>
        <taxon>Tripsacinae</taxon>
        <taxon>Zea</taxon>
    </lineage>
</organism>
<dbReference type="EnsemblPlants" id="Zm00001eb411690_T001">
    <property type="protein sequence ID" value="Zm00001eb411690_P001"/>
    <property type="gene ID" value="Zm00001eb411690"/>
</dbReference>
<reference evidence="1" key="2">
    <citation type="submission" date="2019-07" db="EMBL/GenBank/DDBJ databases">
        <authorList>
            <person name="Seetharam A."/>
            <person name="Woodhouse M."/>
            <person name="Cannon E."/>
        </authorList>
    </citation>
    <scope>NUCLEOTIDE SEQUENCE [LARGE SCALE GENOMIC DNA]</scope>
    <source>
        <strain evidence="1">cv. B73</strain>
    </source>
</reference>
<keyword evidence="2" id="KW-1185">Reference proteome</keyword>
<dbReference type="InParanoid" id="A0A804RF40"/>
<reference evidence="2" key="1">
    <citation type="journal article" date="2009" name="Science">
        <title>The B73 maize genome: complexity, diversity, and dynamics.</title>
        <authorList>
            <person name="Schnable P.S."/>
            <person name="Ware D."/>
            <person name="Fulton R.S."/>
            <person name="Stein J.C."/>
            <person name="Wei F."/>
            <person name="Pasternak S."/>
            <person name="Liang C."/>
            <person name="Zhang J."/>
            <person name="Fulton L."/>
            <person name="Graves T.A."/>
            <person name="Minx P."/>
            <person name="Reily A.D."/>
            <person name="Courtney L."/>
            <person name="Kruchowski S.S."/>
            <person name="Tomlinson C."/>
            <person name="Strong C."/>
            <person name="Delehaunty K."/>
            <person name="Fronick C."/>
            <person name="Courtney B."/>
            <person name="Rock S.M."/>
            <person name="Belter E."/>
            <person name="Du F."/>
            <person name="Kim K."/>
            <person name="Abbott R.M."/>
            <person name="Cotton M."/>
            <person name="Levy A."/>
            <person name="Marchetto P."/>
            <person name="Ochoa K."/>
            <person name="Jackson S.M."/>
            <person name="Gillam B."/>
            <person name="Chen W."/>
            <person name="Yan L."/>
            <person name="Higginbotham J."/>
            <person name="Cardenas M."/>
            <person name="Waligorski J."/>
            <person name="Applebaum E."/>
            <person name="Phelps L."/>
            <person name="Falcone J."/>
            <person name="Kanchi K."/>
            <person name="Thane T."/>
            <person name="Scimone A."/>
            <person name="Thane N."/>
            <person name="Henke J."/>
            <person name="Wang T."/>
            <person name="Ruppert J."/>
            <person name="Shah N."/>
            <person name="Rotter K."/>
            <person name="Hodges J."/>
            <person name="Ingenthron E."/>
            <person name="Cordes M."/>
            <person name="Kohlberg S."/>
            <person name="Sgro J."/>
            <person name="Delgado B."/>
            <person name="Mead K."/>
            <person name="Chinwalla A."/>
            <person name="Leonard S."/>
            <person name="Crouse K."/>
            <person name="Collura K."/>
            <person name="Kudrna D."/>
            <person name="Currie J."/>
            <person name="He R."/>
            <person name="Angelova A."/>
            <person name="Rajasekar S."/>
            <person name="Mueller T."/>
            <person name="Lomeli R."/>
            <person name="Scara G."/>
            <person name="Ko A."/>
            <person name="Delaney K."/>
            <person name="Wissotski M."/>
            <person name="Lopez G."/>
            <person name="Campos D."/>
            <person name="Braidotti M."/>
            <person name="Ashley E."/>
            <person name="Golser W."/>
            <person name="Kim H."/>
            <person name="Lee S."/>
            <person name="Lin J."/>
            <person name="Dujmic Z."/>
            <person name="Kim W."/>
            <person name="Talag J."/>
            <person name="Zuccolo A."/>
            <person name="Fan C."/>
            <person name="Sebastian A."/>
            <person name="Kramer M."/>
            <person name="Spiegel L."/>
            <person name="Nascimento L."/>
            <person name="Zutavern T."/>
            <person name="Miller B."/>
            <person name="Ambroise C."/>
            <person name="Muller S."/>
            <person name="Spooner W."/>
            <person name="Narechania A."/>
            <person name="Ren L."/>
            <person name="Wei S."/>
            <person name="Kumari S."/>
            <person name="Faga B."/>
            <person name="Levy M.J."/>
            <person name="McMahan L."/>
            <person name="Van Buren P."/>
            <person name="Vaughn M.W."/>
            <person name="Ying K."/>
            <person name="Yeh C.-T."/>
            <person name="Emrich S.J."/>
            <person name="Jia Y."/>
            <person name="Kalyanaraman A."/>
            <person name="Hsia A.-P."/>
            <person name="Barbazuk W.B."/>
            <person name="Baucom R.S."/>
            <person name="Brutnell T.P."/>
            <person name="Carpita N.C."/>
            <person name="Chaparro C."/>
            <person name="Chia J.-M."/>
            <person name="Deragon J.-M."/>
            <person name="Estill J.C."/>
            <person name="Fu Y."/>
            <person name="Jeddeloh J.A."/>
            <person name="Han Y."/>
            <person name="Lee H."/>
            <person name="Li P."/>
            <person name="Lisch D.R."/>
            <person name="Liu S."/>
            <person name="Liu Z."/>
            <person name="Nagel D.H."/>
            <person name="McCann M.C."/>
            <person name="SanMiguel P."/>
            <person name="Myers A.M."/>
            <person name="Nettleton D."/>
            <person name="Nguyen J."/>
            <person name="Penning B.W."/>
            <person name="Ponnala L."/>
            <person name="Schneider K.L."/>
            <person name="Schwartz D.C."/>
            <person name="Sharma A."/>
            <person name="Soderlund C."/>
            <person name="Springer N.M."/>
            <person name="Sun Q."/>
            <person name="Wang H."/>
            <person name="Waterman M."/>
            <person name="Westerman R."/>
            <person name="Wolfgruber T.K."/>
            <person name="Yang L."/>
            <person name="Yu Y."/>
            <person name="Zhang L."/>
            <person name="Zhou S."/>
            <person name="Zhu Q."/>
            <person name="Bennetzen J.L."/>
            <person name="Dawe R.K."/>
            <person name="Jiang J."/>
            <person name="Jiang N."/>
            <person name="Presting G.G."/>
            <person name="Wessler S.R."/>
            <person name="Aluru S."/>
            <person name="Martienssen R.A."/>
            <person name="Clifton S.W."/>
            <person name="McCombie W.R."/>
            <person name="Wing R.A."/>
            <person name="Wilson R.K."/>
        </authorList>
    </citation>
    <scope>NUCLEOTIDE SEQUENCE [LARGE SCALE GENOMIC DNA]</scope>
    <source>
        <strain evidence="2">cv. B73</strain>
    </source>
</reference>
<proteinExistence type="predicted"/>
<reference evidence="1" key="3">
    <citation type="submission" date="2021-05" db="UniProtKB">
        <authorList>
            <consortium name="EnsemblPlants"/>
        </authorList>
    </citation>
    <scope>IDENTIFICATION</scope>
    <source>
        <strain evidence="1">cv. B73</strain>
    </source>
</reference>
<protein>
    <submittedName>
        <fullName evidence="1">Uncharacterized protein</fullName>
    </submittedName>
</protein>
<accession>A0A804RF40</accession>